<dbReference type="Gene3D" id="3.40.462.10">
    <property type="entry name" value="FAD-linked oxidases, C-terminal domain"/>
    <property type="match status" value="1"/>
</dbReference>
<feature type="signal peptide" evidence="7">
    <location>
        <begin position="1"/>
        <end position="34"/>
    </location>
</feature>
<dbReference type="InterPro" id="IPR036318">
    <property type="entry name" value="FAD-bd_PCMH-like_sf"/>
</dbReference>
<dbReference type="Pfam" id="PF01565">
    <property type="entry name" value="FAD_binding_4"/>
    <property type="match status" value="1"/>
</dbReference>
<keyword evidence="4" id="KW-0285">Flavoprotein</keyword>
<dbReference type="InterPro" id="IPR006094">
    <property type="entry name" value="Oxid_FAD_bind_N"/>
</dbReference>
<dbReference type="InterPro" id="IPR016167">
    <property type="entry name" value="FAD-bd_PCMH_sub1"/>
</dbReference>
<evidence type="ECO:0000256" key="5">
    <source>
        <dbReference type="ARBA" id="ARBA00022827"/>
    </source>
</evidence>
<gene>
    <name evidence="9" type="ORF">CSSPTR1EN2_LOCUS18334</name>
</gene>
<dbReference type="InterPro" id="IPR016164">
    <property type="entry name" value="FAD-linked_Oxase-like_C"/>
</dbReference>
<dbReference type="InterPro" id="IPR050432">
    <property type="entry name" value="FAD-linked_Oxidoreductases_BP"/>
</dbReference>
<evidence type="ECO:0000256" key="2">
    <source>
        <dbReference type="ARBA" id="ARBA00005466"/>
    </source>
</evidence>
<dbReference type="InterPro" id="IPR016166">
    <property type="entry name" value="FAD-bd_PCMH"/>
</dbReference>
<dbReference type="SUPFAM" id="SSF56176">
    <property type="entry name" value="FAD-binding/transporter-associated domain-like"/>
    <property type="match status" value="1"/>
</dbReference>
<evidence type="ECO:0000256" key="1">
    <source>
        <dbReference type="ARBA" id="ARBA00001974"/>
    </source>
</evidence>
<dbReference type="InterPro" id="IPR016169">
    <property type="entry name" value="FAD-bd_PCMH_sub2"/>
</dbReference>
<evidence type="ECO:0000256" key="6">
    <source>
        <dbReference type="ARBA" id="ARBA00023002"/>
    </source>
</evidence>
<dbReference type="PROSITE" id="PS51387">
    <property type="entry name" value="FAD_PCMH"/>
    <property type="match status" value="1"/>
</dbReference>
<reference evidence="9" key="1">
    <citation type="submission" date="2024-02" db="EMBL/GenBank/DDBJ databases">
        <authorList>
            <consortium name="ELIXIR-Norway"/>
            <consortium name="Elixir Norway"/>
        </authorList>
    </citation>
    <scope>NUCLEOTIDE SEQUENCE</scope>
</reference>
<organism evidence="9 10">
    <name type="scientific">Sphagnum troendelagicum</name>
    <dbReference type="NCBI Taxonomy" id="128251"/>
    <lineage>
        <taxon>Eukaryota</taxon>
        <taxon>Viridiplantae</taxon>
        <taxon>Streptophyta</taxon>
        <taxon>Embryophyta</taxon>
        <taxon>Bryophyta</taxon>
        <taxon>Sphagnophytina</taxon>
        <taxon>Sphagnopsida</taxon>
        <taxon>Sphagnales</taxon>
        <taxon>Sphagnaceae</taxon>
        <taxon>Sphagnum</taxon>
    </lineage>
</organism>
<dbReference type="EMBL" id="OZ019897">
    <property type="protein sequence ID" value="CAK9226628.1"/>
    <property type="molecule type" value="Genomic_DNA"/>
</dbReference>
<feature type="domain" description="FAD-binding PCMH-type" evidence="8">
    <location>
        <begin position="92"/>
        <end position="273"/>
    </location>
</feature>
<dbReference type="PANTHER" id="PTHR13878">
    <property type="entry name" value="GULONOLACTONE OXIDASE"/>
    <property type="match status" value="1"/>
</dbReference>
<evidence type="ECO:0000256" key="3">
    <source>
        <dbReference type="ARBA" id="ARBA00011928"/>
    </source>
</evidence>
<comment type="cofactor">
    <cofactor evidence="1">
        <name>FAD</name>
        <dbReference type="ChEBI" id="CHEBI:57692"/>
    </cofactor>
</comment>
<comment type="similarity">
    <text evidence="2">Belongs to the oxygen-dependent FAD-linked oxidoreductase family.</text>
</comment>
<evidence type="ECO:0000256" key="4">
    <source>
        <dbReference type="ARBA" id="ARBA00022630"/>
    </source>
</evidence>
<evidence type="ECO:0000259" key="8">
    <source>
        <dbReference type="PROSITE" id="PS51387"/>
    </source>
</evidence>
<evidence type="ECO:0000313" key="9">
    <source>
        <dbReference type="EMBL" id="CAK9226628.1"/>
    </source>
</evidence>
<dbReference type="PANTHER" id="PTHR13878:SF53">
    <property type="entry name" value="CYTOKININ DEHYDROGENASE 6"/>
    <property type="match status" value="1"/>
</dbReference>
<dbReference type="SUPFAM" id="SSF55103">
    <property type="entry name" value="FAD-linked oxidases, C-terminal domain"/>
    <property type="match status" value="1"/>
</dbReference>
<evidence type="ECO:0000256" key="7">
    <source>
        <dbReference type="SAM" id="SignalP"/>
    </source>
</evidence>
<keyword evidence="6" id="KW-0560">Oxidoreductase</keyword>
<keyword evidence="10" id="KW-1185">Reference proteome</keyword>
<dbReference type="EC" id="1.5.99.12" evidence="3"/>
<dbReference type="Gene3D" id="3.30.43.10">
    <property type="entry name" value="Uridine Diphospho-n-acetylenolpyruvylglucosamine Reductase, domain 2"/>
    <property type="match status" value="1"/>
</dbReference>
<protein>
    <recommendedName>
        <fullName evidence="3">cytokinin dehydrogenase</fullName>
        <ecNumber evidence="3">1.5.99.12</ecNumber>
    </recommendedName>
</protein>
<dbReference type="InterPro" id="IPR015345">
    <property type="entry name" value="Cytokinin_DH_FAD/cytokin-bd"/>
</dbReference>
<evidence type="ECO:0000313" key="10">
    <source>
        <dbReference type="Proteomes" id="UP001497512"/>
    </source>
</evidence>
<dbReference type="Proteomes" id="UP001497512">
    <property type="component" value="Chromosome 5"/>
</dbReference>
<accession>A0ABP0UPK1</accession>
<dbReference type="Pfam" id="PF09265">
    <property type="entry name" value="Cytokin-bind"/>
    <property type="match status" value="1"/>
</dbReference>
<proteinExistence type="inferred from homology"/>
<dbReference type="InterPro" id="IPR016170">
    <property type="entry name" value="Cytok_DH_C_sf"/>
</dbReference>
<sequence length="566" mass="62253">MGHPSSCGRLVSTCSWLTIRSVLVLLLLASHCGSETRGVQAAADGDKFIDAHSAPACVLQDVACTALGLLKLKGYLSFHDTSAAARDFGLIKHLPPAAVLYPNSVEDVAALIRAVASSSTNLTVAAKGPGHSINGQAQADKGIVIEMSSMRGIKVMPHGDDDCALPFVEASGGELWVDVLEATLKEAPGLAPNSWTDYLYLSVGGTLSNAGVSGQTFRHGPQISNVLQLEVVTGKGEIVICSPSKQSELFYAVLGGLGQFGIITKARIIIEPAPEKVRWMRAMYSDFEVFKKDQEMLISAMQDPLLTFDFIEGFVVMNNEDPTNGWKSVPFSPDQITASMLPPDASSVLYLLEITLGYNLVDVGPVLEERVEKMLAPLNYIRSLMFSTDVSYFKFLNRIYDLVEVRSRALKLWDVPHPWLNLFVPASSITTFDSLIFKELFPVEFGGPILVYPVNRDKWDSRAATVVPDEEVFYLVAFLRNALPSGPGLASILEDNARILSICEQLRGKQYLPRYIEEAQWKQHFGADQWRAFVQHKQMFDPQAILAPGQNIFHRNPDWMQLSASI</sequence>
<feature type="chain" id="PRO_5046378783" description="cytokinin dehydrogenase" evidence="7">
    <location>
        <begin position="35"/>
        <end position="566"/>
    </location>
</feature>
<keyword evidence="7" id="KW-0732">Signal</keyword>
<name>A0ABP0UPK1_9BRYO</name>
<keyword evidence="5" id="KW-0274">FAD</keyword>
<dbReference type="Gene3D" id="3.30.465.10">
    <property type="match status" value="1"/>
</dbReference>